<keyword evidence="1" id="KW-0732">Signal</keyword>
<keyword evidence="3" id="KW-1185">Reference proteome</keyword>
<comment type="caution">
    <text evidence="2">The sequence shown here is derived from an EMBL/GenBank/DDBJ whole genome shotgun (WGS) entry which is preliminary data.</text>
</comment>
<protein>
    <submittedName>
        <fullName evidence="2">Outer membrane lipoprotein-sorting protein</fullName>
    </submittedName>
</protein>
<evidence type="ECO:0000256" key="1">
    <source>
        <dbReference type="SAM" id="SignalP"/>
    </source>
</evidence>
<gene>
    <name evidence="2" type="ORF">H5P28_04770</name>
</gene>
<dbReference type="Proteomes" id="UP000546464">
    <property type="component" value="Unassembled WGS sequence"/>
</dbReference>
<sequence>MLHRAQRFSLRCCFAALSLFFVCGVGYAQAAKPGEKGRTSMAVTPLTPDEGREQLDAFRRQRMSGDYVFRFELIHYPRRGPKVSYEGYLWGTWNEQGPLSRIIIWGDHASGDPTVDMIVQNGANPKVWIAGKNGRAVEMSKAQMRDPVLEGIVFTPFDLLMPFIYWENFEYGGSERRSGRPHDIFNMLPPPGWEKNAPDLKSVAITLDRNFRALNRIEELDTEGKAMRTFKIVSYKELDDQYVVKEIDLVDEKTRDKTRFAVLAAAVDVELPASTFDPRAIGLGLPPVRGLPFKGI</sequence>
<name>A0A842HBN1_9BACT</name>
<accession>A0A842HBN1</accession>
<keyword evidence="2" id="KW-0449">Lipoprotein</keyword>
<reference evidence="2 3" key="1">
    <citation type="submission" date="2020-07" db="EMBL/GenBank/DDBJ databases">
        <authorList>
            <person name="Feng X."/>
        </authorList>
    </citation>
    <scope>NUCLEOTIDE SEQUENCE [LARGE SCALE GENOMIC DNA]</scope>
    <source>
        <strain evidence="2 3">JCM31066</strain>
    </source>
</reference>
<feature type="signal peptide" evidence="1">
    <location>
        <begin position="1"/>
        <end position="30"/>
    </location>
</feature>
<feature type="chain" id="PRO_5032750231" evidence="1">
    <location>
        <begin position="31"/>
        <end position="296"/>
    </location>
</feature>
<dbReference type="AlphaFoldDB" id="A0A842HBN1"/>
<evidence type="ECO:0000313" key="2">
    <source>
        <dbReference type="EMBL" id="MBC2593569.1"/>
    </source>
</evidence>
<dbReference type="Gene3D" id="2.50.20.10">
    <property type="entry name" value="Lipoprotein localisation LolA/LolB/LppX"/>
    <property type="match status" value="1"/>
</dbReference>
<dbReference type="EMBL" id="JACHVB010000014">
    <property type="protein sequence ID" value="MBC2593569.1"/>
    <property type="molecule type" value="Genomic_DNA"/>
</dbReference>
<organism evidence="2 3">
    <name type="scientific">Ruficoccus amylovorans</name>
    <dbReference type="NCBI Taxonomy" id="1804625"/>
    <lineage>
        <taxon>Bacteria</taxon>
        <taxon>Pseudomonadati</taxon>
        <taxon>Verrucomicrobiota</taxon>
        <taxon>Opitutia</taxon>
        <taxon>Puniceicoccales</taxon>
        <taxon>Cerasicoccaceae</taxon>
        <taxon>Ruficoccus</taxon>
    </lineage>
</organism>
<evidence type="ECO:0000313" key="3">
    <source>
        <dbReference type="Proteomes" id="UP000546464"/>
    </source>
</evidence>
<dbReference type="RefSeq" id="WP_185674574.1">
    <property type="nucleotide sequence ID" value="NZ_JACHVB010000014.1"/>
</dbReference>
<proteinExistence type="predicted"/>